<dbReference type="InterPro" id="IPR000182">
    <property type="entry name" value="GNAT_dom"/>
</dbReference>
<dbReference type="STRING" id="478801.Ksed_01310"/>
<protein>
    <submittedName>
        <fullName evidence="2">Acetyltransferase, ribosomal protein N-acetylase</fullName>
    </submittedName>
</protein>
<dbReference type="SUPFAM" id="SSF54427">
    <property type="entry name" value="NTF2-like"/>
    <property type="match status" value="1"/>
</dbReference>
<keyword evidence="3" id="KW-1185">Reference proteome</keyword>
<dbReference type="GO" id="GO:0008999">
    <property type="term" value="F:protein-N-terminal-alanine acetyltransferase activity"/>
    <property type="evidence" value="ECO:0007669"/>
    <property type="project" value="TreeGrafter"/>
</dbReference>
<dbReference type="EMBL" id="CP001686">
    <property type="protein sequence ID" value="ACV05222.1"/>
    <property type="molecule type" value="Genomic_DNA"/>
</dbReference>
<dbReference type="Gene3D" id="3.10.450.50">
    <property type="match status" value="1"/>
</dbReference>
<dbReference type="PANTHER" id="PTHR43441">
    <property type="entry name" value="RIBOSOMAL-PROTEIN-SERINE ACETYLTRANSFERASE"/>
    <property type="match status" value="1"/>
</dbReference>
<dbReference type="GO" id="GO:0005737">
    <property type="term" value="C:cytoplasm"/>
    <property type="evidence" value="ECO:0007669"/>
    <property type="project" value="TreeGrafter"/>
</dbReference>
<accession>C7NIZ7</accession>
<dbReference type="Proteomes" id="UP000006666">
    <property type="component" value="Chromosome"/>
</dbReference>
<dbReference type="AlphaFoldDB" id="C7NIZ7"/>
<evidence type="ECO:0000259" key="1">
    <source>
        <dbReference type="PROSITE" id="PS51186"/>
    </source>
</evidence>
<dbReference type="Gene3D" id="3.40.630.30">
    <property type="match status" value="1"/>
</dbReference>
<dbReference type="eggNOG" id="COG1670">
    <property type="taxonomic scope" value="Bacteria"/>
</dbReference>
<dbReference type="HOGENOM" id="CLU_820810_0_0_11"/>
<dbReference type="KEGG" id="kse:Ksed_01310"/>
<dbReference type="InterPro" id="IPR032710">
    <property type="entry name" value="NTF2-like_dom_sf"/>
</dbReference>
<organism evidence="2 3">
    <name type="scientific">Kytococcus sedentarius (strain ATCC 14392 / DSM 20547 / JCM 11482 / CCUG 33030 / NBRC 15357 / NCTC 11040 / CCM 314 / 541)</name>
    <name type="common">Micrococcus sedentarius</name>
    <dbReference type="NCBI Taxonomy" id="478801"/>
    <lineage>
        <taxon>Bacteria</taxon>
        <taxon>Bacillati</taxon>
        <taxon>Actinomycetota</taxon>
        <taxon>Actinomycetes</taxon>
        <taxon>Micrococcales</taxon>
        <taxon>Kytococcaceae</taxon>
        <taxon>Kytococcus</taxon>
    </lineage>
</organism>
<dbReference type="Pfam" id="PF14534">
    <property type="entry name" value="DUF4440"/>
    <property type="match status" value="1"/>
</dbReference>
<keyword evidence="2" id="KW-0687">Ribonucleoprotein</keyword>
<sequence>MPCRGGHAGSLTLMTPDEPPALLRQVALPRDLGDGLVLEPLGPEHAADFARLVEANREHLGRWMTWVWSPFGEEAAAAEVARLSAWEEGARTVAFAVVRDGCMVGFAQLFGIGCFHLGAEVSYWVGRAEAGRGVATAVVRELCRLGFDDLGLHRIELRCAVENVASQRVAEKAGFQCEGVLRDAWRVRDVWQSLVVYSRLAGDATRVRGGVGQVGGNPTMTAQDLNDVLELERELQSPSARGDAHRLAELLSPEFVEIGASGRRWDRAAILGLLSQEPSDSDRPLIEMSNLEARTLSPGLVQVFWDSDQGGRRARRTSLWRSAPAGWQQVYHQGTLLP</sequence>
<dbReference type="PROSITE" id="PS51186">
    <property type="entry name" value="GNAT"/>
    <property type="match status" value="1"/>
</dbReference>
<dbReference type="eggNOG" id="COG4994">
    <property type="taxonomic scope" value="Bacteria"/>
</dbReference>
<proteinExistence type="predicted"/>
<keyword evidence="2" id="KW-0689">Ribosomal protein</keyword>
<reference evidence="2 3" key="1">
    <citation type="journal article" date="2009" name="Stand. Genomic Sci.">
        <title>Complete genome sequence of Kytococcus sedentarius type strain (541).</title>
        <authorList>
            <person name="Sims D."/>
            <person name="Brettin T."/>
            <person name="Detter J.C."/>
            <person name="Han C."/>
            <person name="Lapidus A."/>
            <person name="Copeland A."/>
            <person name="Glavina Del Rio T."/>
            <person name="Nolan M."/>
            <person name="Chen F."/>
            <person name="Lucas S."/>
            <person name="Tice H."/>
            <person name="Cheng J.F."/>
            <person name="Bruce D."/>
            <person name="Goodwin L."/>
            <person name="Pitluck S."/>
            <person name="Ovchinnikova G."/>
            <person name="Pati A."/>
            <person name="Ivanova N."/>
            <person name="Mavrommatis K."/>
            <person name="Chen A."/>
            <person name="Palaniappan K."/>
            <person name="D'haeseleer P."/>
            <person name="Chain P."/>
            <person name="Bristow J."/>
            <person name="Eisen J.A."/>
            <person name="Markowitz V."/>
            <person name="Hugenholtz P."/>
            <person name="Schneider S."/>
            <person name="Goker M."/>
            <person name="Pukall R."/>
            <person name="Kyrpides N.C."/>
            <person name="Klenk H.P."/>
        </authorList>
    </citation>
    <scope>NUCLEOTIDE SEQUENCE [LARGE SCALE GENOMIC DNA]</scope>
    <source>
        <strain evidence="3">ATCC 14392 / DSM 20547 / JCM 11482 / CCUG 33030 / NBRC 15357 / NCTC 11040 / CCM 314 / 541</strain>
    </source>
</reference>
<name>C7NIZ7_KYTSD</name>
<dbReference type="SUPFAM" id="SSF55729">
    <property type="entry name" value="Acyl-CoA N-acyltransferases (Nat)"/>
    <property type="match status" value="1"/>
</dbReference>
<dbReference type="GO" id="GO:1990189">
    <property type="term" value="F:protein N-terminal-serine acetyltransferase activity"/>
    <property type="evidence" value="ECO:0007669"/>
    <property type="project" value="TreeGrafter"/>
</dbReference>
<dbReference type="InterPro" id="IPR016181">
    <property type="entry name" value="Acyl_CoA_acyltransferase"/>
</dbReference>
<evidence type="ECO:0000313" key="3">
    <source>
        <dbReference type="Proteomes" id="UP000006666"/>
    </source>
</evidence>
<dbReference type="Pfam" id="PF13302">
    <property type="entry name" value="Acetyltransf_3"/>
    <property type="match status" value="1"/>
</dbReference>
<dbReference type="InterPro" id="IPR027843">
    <property type="entry name" value="DUF4440"/>
</dbReference>
<evidence type="ECO:0000313" key="2">
    <source>
        <dbReference type="EMBL" id="ACV05222.1"/>
    </source>
</evidence>
<dbReference type="GO" id="GO:0005840">
    <property type="term" value="C:ribosome"/>
    <property type="evidence" value="ECO:0007669"/>
    <property type="project" value="UniProtKB-KW"/>
</dbReference>
<dbReference type="InterPro" id="IPR051908">
    <property type="entry name" value="Ribosomal_N-acetyltransferase"/>
</dbReference>
<gene>
    <name evidence="2" type="ordered locus">Ksed_01310</name>
</gene>
<dbReference type="PANTHER" id="PTHR43441:SF10">
    <property type="entry name" value="ACETYLTRANSFERASE"/>
    <property type="match status" value="1"/>
</dbReference>
<feature type="domain" description="N-acetyltransferase" evidence="1">
    <location>
        <begin position="50"/>
        <end position="197"/>
    </location>
</feature>